<evidence type="ECO:0000313" key="5">
    <source>
        <dbReference type="EMBL" id="KAK3314501.1"/>
    </source>
</evidence>
<keyword evidence="1" id="KW-0696">RNA-directed RNA polymerase</keyword>
<comment type="caution">
    <text evidence="5">The sequence shown here is derived from an EMBL/GenBank/DDBJ whole genome shotgun (WGS) entry which is preliminary data.</text>
</comment>
<feature type="domain" description="RdRP-like PH" evidence="4">
    <location>
        <begin position="155"/>
        <end position="314"/>
    </location>
</feature>
<dbReference type="Pfam" id="PF05183">
    <property type="entry name" value="RdRP"/>
    <property type="match status" value="1"/>
</dbReference>
<gene>
    <name evidence="5" type="ORF">B0H66DRAFT_314611</name>
</gene>
<sequence length="1268" mass="144602">MEVFLRNVPQHLTDWSLQSQLKPLMDQLSINEATYQCDKRKHKNIGHITFLHKSDGDRFLARHGEEVLPEQSAPAPNARASNPPNLFRDGQKKKQHPRTKSRLFIMNKHIPCKISNRKPSALALRSMEYEIEQHQQRKKMKKQTQPEKAEELPVRFYAVDMSCGYWVYIDGSLTFVPEWTDMNPCHAKFTKRSLVITMPNRRTKVRIPFPIIQEMVWSENGNIAVTLNSSPTFLNLQSGEVEDHLSAAFSSFTLESLYGPPQPVQYLRLPCIDDSHSRVSGFCLVYCFRVQDTKFRRGSSFSDFHGKIRKLKNKELINLSHYDFEILSPRAAGMAPFDNALAALKTLLGNYHTSGSMSFRLLFMLQRLAYESYLHPRTVAILAMRLHQVFSDAKMRGSQVPISEDAFKKLFQWIDYPSPHGDPRKFEVDGIMEYLATAEAEFREGLAVDSELFTETDSLIRIYRAIVTPTQILLDEGMEAKNRILRKYPEHLDYFIRIQFSDENGQDLYFNSKISLDQIYERFKSVLARGIGIAGRGYAFLGFSHSSLRSHSVWLSAPFYYDNQLHLPELIITSLGDFRKINSPARRAARIGQAFSETPYTVSLDDYQIQVVRIGDVERNDRVFSDGVGPISREAMEAIYDVIPQSKRFPTCFQIRWGGAKGMLTLDPSLKGCQFGIRPSMEKFATVDKINTHLEICDMASKPIPLVLNRQLVKILEDMGAPESWFFEQQDKEIMHLRNITASVDNTAKFLKRQSVGDAINLYRFLRYTNLLGIDYRRDSFLYGVVNAVVLKELRLLKHKARIPISEGMTLFGVMDETGYLKEGEVFVTYDTMDGRHDDPPDDCDIIVTRSPALHPGDIQLARNVIPPDGHPLGELNNCIVFSQKGHRDLPSQLSGGDLDGDVFNVIWDPNVVDVVRTFPPASYARVKPLELDRPVESSDMANFFIDFMKTDHLGVIATRHMILADQRPTGTLDPDCRKLAELHSSAVDFSKTGHPVSLNQLPKGGRWRPDFLAPGPQAFIHNKSVIEMDQHVERDEGDDEDDEDDEDGPRHRYYASERLLGKLYRAIDEQKIWDQDVRKTLPQGGASFWDLLITAFRERVSTIGPIEWQHRSDEARRLCHAYEDAILSIMIDSSEHPGQPLKELEVFVGFIINKSGVQTRRQRDRSTRLKDEFDRITAWIMKQMRTPASSLATGHTSQFDALELCLACVHIGCLKQPIQITAYSRPIAQEVESFRVVAACALIRELNLLEQGMTAHKRGGGGYVGVR</sequence>
<dbReference type="GO" id="GO:0003968">
    <property type="term" value="F:RNA-directed RNA polymerase activity"/>
    <property type="evidence" value="ECO:0007669"/>
    <property type="project" value="UniProtKB-KW"/>
</dbReference>
<evidence type="ECO:0000259" key="3">
    <source>
        <dbReference type="Pfam" id="PF05183"/>
    </source>
</evidence>
<dbReference type="PANTHER" id="PTHR23079:SF17">
    <property type="entry name" value="RNA-DEPENDENT RNA POLYMERASE"/>
    <property type="match status" value="1"/>
</dbReference>
<evidence type="ECO:0000256" key="2">
    <source>
        <dbReference type="SAM" id="MobiDB-lite"/>
    </source>
</evidence>
<feature type="compositionally biased region" description="Basic and acidic residues" evidence="2">
    <location>
        <begin position="1025"/>
        <end position="1035"/>
    </location>
</feature>
<dbReference type="GO" id="GO:0003723">
    <property type="term" value="F:RNA binding"/>
    <property type="evidence" value="ECO:0007669"/>
    <property type="project" value="UniProtKB-KW"/>
</dbReference>
<keyword evidence="6" id="KW-1185">Reference proteome</keyword>
<accession>A0AAE0HXB4</accession>
<feature type="compositionally biased region" description="Low complexity" evidence="2">
    <location>
        <begin position="72"/>
        <end position="85"/>
    </location>
</feature>
<dbReference type="AlphaFoldDB" id="A0AAE0HXB4"/>
<feature type="domain" description="RDRP core" evidence="3">
    <location>
        <begin position="467"/>
        <end position="1068"/>
    </location>
</feature>
<dbReference type="PANTHER" id="PTHR23079">
    <property type="entry name" value="RNA-DEPENDENT RNA POLYMERASE"/>
    <property type="match status" value="1"/>
</dbReference>
<dbReference type="InterPro" id="IPR007855">
    <property type="entry name" value="RDRP"/>
</dbReference>
<proteinExistence type="inferred from homology"/>
<name>A0AAE0HXB4_9PEZI</name>
<evidence type="ECO:0000256" key="1">
    <source>
        <dbReference type="RuleBase" id="RU363098"/>
    </source>
</evidence>
<protein>
    <recommendedName>
        <fullName evidence="1">RNA-dependent RNA polymerase</fullName>
        <ecNumber evidence="1">2.7.7.48</ecNumber>
    </recommendedName>
</protein>
<evidence type="ECO:0000313" key="6">
    <source>
        <dbReference type="Proteomes" id="UP001283341"/>
    </source>
</evidence>
<reference evidence="5" key="1">
    <citation type="journal article" date="2023" name="Mol. Phylogenet. Evol.">
        <title>Genome-scale phylogeny and comparative genomics of the fungal order Sordariales.</title>
        <authorList>
            <person name="Hensen N."/>
            <person name="Bonometti L."/>
            <person name="Westerberg I."/>
            <person name="Brannstrom I.O."/>
            <person name="Guillou S."/>
            <person name="Cros-Aarteil S."/>
            <person name="Calhoun S."/>
            <person name="Haridas S."/>
            <person name="Kuo A."/>
            <person name="Mondo S."/>
            <person name="Pangilinan J."/>
            <person name="Riley R."/>
            <person name="LaButti K."/>
            <person name="Andreopoulos B."/>
            <person name="Lipzen A."/>
            <person name="Chen C."/>
            <person name="Yan M."/>
            <person name="Daum C."/>
            <person name="Ng V."/>
            <person name="Clum A."/>
            <person name="Steindorff A."/>
            <person name="Ohm R.A."/>
            <person name="Martin F."/>
            <person name="Silar P."/>
            <person name="Natvig D.O."/>
            <person name="Lalanne C."/>
            <person name="Gautier V."/>
            <person name="Ament-Velasquez S.L."/>
            <person name="Kruys A."/>
            <person name="Hutchinson M.I."/>
            <person name="Powell A.J."/>
            <person name="Barry K."/>
            <person name="Miller A.N."/>
            <person name="Grigoriev I.V."/>
            <person name="Debuchy R."/>
            <person name="Gladieux P."/>
            <person name="Hiltunen Thoren M."/>
            <person name="Johannesson H."/>
        </authorList>
    </citation>
    <scope>NUCLEOTIDE SEQUENCE</scope>
    <source>
        <strain evidence="5">CBS 118394</strain>
    </source>
</reference>
<evidence type="ECO:0000259" key="4">
    <source>
        <dbReference type="Pfam" id="PF25358"/>
    </source>
</evidence>
<dbReference type="Proteomes" id="UP001283341">
    <property type="component" value="Unassembled WGS sequence"/>
</dbReference>
<comment type="similarity">
    <text evidence="1">Belongs to the RdRP family.</text>
</comment>
<reference evidence="5" key="2">
    <citation type="submission" date="2023-06" db="EMBL/GenBank/DDBJ databases">
        <authorList>
            <consortium name="Lawrence Berkeley National Laboratory"/>
            <person name="Haridas S."/>
            <person name="Hensen N."/>
            <person name="Bonometti L."/>
            <person name="Westerberg I."/>
            <person name="Brannstrom I.O."/>
            <person name="Guillou S."/>
            <person name="Cros-Aarteil S."/>
            <person name="Calhoun S."/>
            <person name="Kuo A."/>
            <person name="Mondo S."/>
            <person name="Pangilinan J."/>
            <person name="Riley R."/>
            <person name="Labutti K."/>
            <person name="Andreopoulos B."/>
            <person name="Lipzen A."/>
            <person name="Chen C."/>
            <person name="Yanf M."/>
            <person name="Daum C."/>
            <person name="Ng V."/>
            <person name="Clum A."/>
            <person name="Steindorff A."/>
            <person name="Ohm R."/>
            <person name="Martin F."/>
            <person name="Silar P."/>
            <person name="Natvig D."/>
            <person name="Lalanne C."/>
            <person name="Gautier V."/>
            <person name="Ament-Velasquez S.L."/>
            <person name="Kruys A."/>
            <person name="Hutchinson M.I."/>
            <person name="Powell A.J."/>
            <person name="Barry K."/>
            <person name="Miller A.N."/>
            <person name="Grigoriev I.V."/>
            <person name="Debuchy R."/>
            <person name="Gladieux P."/>
            <person name="Thoren M.H."/>
            <person name="Johannesson H."/>
        </authorList>
    </citation>
    <scope>NUCLEOTIDE SEQUENCE</scope>
    <source>
        <strain evidence="5">CBS 118394</strain>
    </source>
</reference>
<dbReference type="GO" id="GO:0031380">
    <property type="term" value="C:nuclear RNA-directed RNA polymerase complex"/>
    <property type="evidence" value="ECO:0007669"/>
    <property type="project" value="TreeGrafter"/>
</dbReference>
<dbReference type="EMBL" id="JAUEDM010000006">
    <property type="protein sequence ID" value="KAK3314501.1"/>
    <property type="molecule type" value="Genomic_DNA"/>
</dbReference>
<comment type="catalytic activity">
    <reaction evidence="1">
        <text>RNA(n) + a ribonucleoside 5'-triphosphate = RNA(n+1) + diphosphate</text>
        <dbReference type="Rhea" id="RHEA:21248"/>
        <dbReference type="Rhea" id="RHEA-COMP:14527"/>
        <dbReference type="Rhea" id="RHEA-COMP:17342"/>
        <dbReference type="ChEBI" id="CHEBI:33019"/>
        <dbReference type="ChEBI" id="CHEBI:61557"/>
        <dbReference type="ChEBI" id="CHEBI:140395"/>
        <dbReference type="EC" id="2.7.7.48"/>
    </reaction>
</comment>
<dbReference type="GO" id="GO:0030422">
    <property type="term" value="P:siRNA processing"/>
    <property type="evidence" value="ECO:0007669"/>
    <property type="project" value="TreeGrafter"/>
</dbReference>
<dbReference type="EC" id="2.7.7.48" evidence="1"/>
<dbReference type="InterPro" id="IPR057503">
    <property type="entry name" value="PH_RdRP"/>
</dbReference>
<dbReference type="InterPro" id="IPR057596">
    <property type="entry name" value="RDRP_core"/>
</dbReference>
<keyword evidence="1" id="KW-0694">RNA-binding</keyword>
<organism evidence="5 6">
    <name type="scientific">Apodospora peruviana</name>
    <dbReference type="NCBI Taxonomy" id="516989"/>
    <lineage>
        <taxon>Eukaryota</taxon>
        <taxon>Fungi</taxon>
        <taxon>Dikarya</taxon>
        <taxon>Ascomycota</taxon>
        <taxon>Pezizomycotina</taxon>
        <taxon>Sordariomycetes</taxon>
        <taxon>Sordariomycetidae</taxon>
        <taxon>Sordariales</taxon>
        <taxon>Lasiosphaeriaceae</taxon>
        <taxon>Apodospora</taxon>
    </lineage>
</organism>
<feature type="compositionally biased region" description="Acidic residues" evidence="2">
    <location>
        <begin position="1036"/>
        <end position="1048"/>
    </location>
</feature>
<dbReference type="Pfam" id="PF25358">
    <property type="entry name" value="PH_fung_RdRP"/>
    <property type="match status" value="1"/>
</dbReference>
<feature type="region of interest" description="Disordered" evidence="2">
    <location>
        <begin position="68"/>
        <end position="98"/>
    </location>
</feature>
<feature type="region of interest" description="Disordered" evidence="2">
    <location>
        <begin position="1025"/>
        <end position="1052"/>
    </location>
</feature>
<keyword evidence="1" id="KW-0808">Transferase</keyword>
<keyword evidence="1" id="KW-0548">Nucleotidyltransferase</keyword>